<keyword evidence="1" id="KW-0472">Membrane</keyword>
<protein>
    <submittedName>
        <fullName evidence="2">Uncharacterized protein</fullName>
    </submittedName>
</protein>
<reference evidence="2 3" key="1">
    <citation type="submission" date="2017-09" db="EMBL/GenBank/DDBJ databases">
        <title>Depth-based differentiation of microbial function through sediment-hosted aquifers and enrichment of novel symbionts in the deep terrestrial subsurface.</title>
        <authorList>
            <person name="Probst A.J."/>
            <person name="Ladd B."/>
            <person name="Jarett J.K."/>
            <person name="Geller-Mcgrath D.E."/>
            <person name="Sieber C.M."/>
            <person name="Emerson J.B."/>
            <person name="Anantharaman K."/>
            <person name="Thomas B.C."/>
            <person name="Malmstrom R."/>
            <person name="Stieglmeier M."/>
            <person name="Klingl A."/>
            <person name="Woyke T."/>
            <person name="Ryan C.M."/>
            <person name="Banfield J.F."/>
        </authorList>
    </citation>
    <scope>NUCLEOTIDE SEQUENCE [LARGE SCALE GENOMIC DNA]</scope>
    <source>
        <strain evidence="2">CG23_combo_of_CG06-09_8_20_14_all_49_15</strain>
    </source>
</reference>
<comment type="caution">
    <text evidence="2">The sequence shown here is derived from an EMBL/GenBank/DDBJ whole genome shotgun (WGS) entry which is preliminary data.</text>
</comment>
<proteinExistence type="predicted"/>
<sequence>MRPVGRRVGAAEEKQAMKKNFLAIICFLAAFFLSGCAVWPFGRSGAPAPSWQEEVLWATDCGQENLACCSAPAAACSFGLSCCANPADSQETMCRDSCQCGTEGAFCCPGEEPCQAGLACQDGKCRICGLEDGPCCLSGPVCDDELYCFRGQCQTCGQPGHPCCPSGEACQGSNERGTARAECREGVCVFCGSDNKIACQNEPFCNLGHLLNNNFCYRCGGYNQPCCAVSGQECDFANGLACVLGFCTK</sequence>
<organism evidence="2 3">
    <name type="scientific">Candidatus Falkowbacteria bacterium CG23_combo_of_CG06-09_8_20_14_all_49_15</name>
    <dbReference type="NCBI Taxonomy" id="1974572"/>
    <lineage>
        <taxon>Bacteria</taxon>
        <taxon>Candidatus Falkowiibacteriota</taxon>
    </lineage>
</organism>
<evidence type="ECO:0000256" key="1">
    <source>
        <dbReference type="SAM" id="Phobius"/>
    </source>
</evidence>
<feature type="transmembrane region" description="Helical" evidence="1">
    <location>
        <begin position="21"/>
        <end position="42"/>
    </location>
</feature>
<dbReference type="EMBL" id="PCSD01000096">
    <property type="protein sequence ID" value="PIP33500.1"/>
    <property type="molecule type" value="Genomic_DNA"/>
</dbReference>
<dbReference type="Proteomes" id="UP000230729">
    <property type="component" value="Unassembled WGS sequence"/>
</dbReference>
<keyword evidence="1" id="KW-0812">Transmembrane</keyword>
<gene>
    <name evidence="2" type="ORF">COX22_04025</name>
</gene>
<evidence type="ECO:0000313" key="2">
    <source>
        <dbReference type="EMBL" id="PIP33500.1"/>
    </source>
</evidence>
<dbReference type="AlphaFoldDB" id="A0A2G9ZLN2"/>
<name>A0A2G9ZLN2_9BACT</name>
<accession>A0A2G9ZLN2</accession>
<evidence type="ECO:0000313" key="3">
    <source>
        <dbReference type="Proteomes" id="UP000230729"/>
    </source>
</evidence>
<keyword evidence="1" id="KW-1133">Transmembrane helix</keyword>